<dbReference type="InterPro" id="IPR041160">
    <property type="entry name" value="LD_cluster2"/>
</dbReference>
<feature type="non-terminal residue" evidence="1">
    <location>
        <position position="1"/>
    </location>
</feature>
<organism evidence="1 2">
    <name type="scientific">Desulfoluna spongiiphila</name>
    <dbReference type="NCBI Taxonomy" id="419481"/>
    <lineage>
        <taxon>Bacteria</taxon>
        <taxon>Pseudomonadati</taxon>
        <taxon>Thermodesulfobacteriota</taxon>
        <taxon>Desulfobacteria</taxon>
        <taxon>Desulfobacterales</taxon>
        <taxon>Desulfolunaceae</taxon>
        <taxon>Desulfoluna</taxon>
    </lineage>
</organism>
<name>A0A1G5JA12_9BACT</name>
<evidence type="ECO:0000313" key="1">
    <source>
        <dbReference type="EMBL" id="SCY85213.1"/>
    </source>
</evidence>
<reference evidence="1 2" key="1">
    <citation type="submission" date="2016-10" db="EMBL/GenBank/DDBJ databases">
        <authorList>
            <person name="de Groot N.N."/>
        </authorList>
    </citation>
    <scope>NUCLEOTIDE SEQUENCE [LARGE SCALE GENOMIC DNA]</scope>
    <source>
        <strain evidence="1 2">AA1</strain>
    </source>
</reference>
<dbReference type="EMBL" id="FMUX01000027">
    <property type="protein sequence ID" value="SCY85213.1"/>
    <property type="molecule type" value="Genomic_DNA"/>
</dbReference>
<dbReference type="RefSeq" id="WP_217640396.1">
    <property type="nucleotide sequence ID" value="NZ_FMUX01000027.1"/>
</dbReference>
<accession>A0A1G5JA12</accession>
<dbReference type="Proteomes" id="UP000198870">
    <property type="component" value="Unassembled WGS sequence"/>
</dbReference>
<protein>
    <recommendedName>
        <fullName evidence="3">TIR domain-containing protein</fullName>
    </recommendedName>
</protein>
<evidence type="ECO:0000313" key="2">
    <source>
        <dbReference type="Proteomes" id="UP000198870"/>
    </source>
</evidence>
<dbReference type="AlphaFoldDB" id="A0A1G5JA12"/>
<proteinExistence type="predicted"/>
<keyword evidence="2" id="KW-1185">Reference proteome</keyword>
<sequence length="444" mass="50444">SNRYWCQKEIQFAKESNKPMVVVNHLKKSEDRIFPHCVNVPSVRVQSNSEISDGEKYRVITIALLETLRHHYHTQFLENYNSDSVLILNRPPELTDIPLLIKNSGGKIDKNFNAILYPEPPVYENELKFLVPFGIKAETPLSHYAPLLKGSTIGISVSEPDKKEISKIGQSESHLINLSQTIARHLLFRRATLVYGGDLRLRNNFTEYLCEEALIVKDCIKEFGPLLKNFSAWPIYNITNDRVIEWNSQNHQIAEMIEVDPPSKVRSGYNTDKFLPPDSPLNLFAWSLSLTKMRNEMIDKCDYRICAGGRLFGYKGKYPGVLEEILISIKLKKPLYLIGGFGGITSRVCDFIIGGNIAEELTYDWQVDHTLSYSKLSELFYKDPSESNIDYSGVLGEIATLGLEGLSRGNGLTVDQNKRLFKSEFIDEVVMLIVKGIDNLTHGY</sequence>
<gene>
    <name evidence="1" type="ORF">SAMN05216233_1271</name>
</gene>
<dbReference type="Pfam" id="PF18163">
    <property type="entry name" value="LD_cluster2"/>
    <property type="match status" value="1"/>
</dbReference>
<evidence type="ECO:0008006" key="3">
    <source>
        <dbReference type="Google" id="ProtNLM"/>
    </source>
</evidence>